<sequence>MSNCSHNNKRLAKNTIYLYFRTFCIMCVSIFTSRVILDALGIEDYGIYNVVGGFVSMFSVLSGTLTAASQRFIAFELGKEKPQINKVFSTAITIHLILAICILILLESIGLWFLNNKMNITPERLYAANWVFQCSVITFFVSLICIPYNAAIIAYEKISAFAFISIFEVVCKLLAAYSLYIITFDSLIIYAIFMLIISLILRAIYSWYCNKYIKDCCCNFTFDNQIFKEMIGFSGWNFIGSTAGILNNQGINLLINLFFGVTVNAARGIANQVDGAINTFVQNFMIALNPQITKSYAARDFIYVNKMIILGTKFAFFLFWILCLPVYINIDFLLSIWLKEVPQYAALFVKYSIIYTLCQNLSQCLYTTMLATGCIKKYQIIVGTLSLMSFPMTYLFFKIGLPSEYGYISIIIFSFLSLIARIFLLQEIVLQFSWHTFLKKALVPIIYTIIPTTTIIYYIHIFNKNISFESFLGESLTSILFCSITIYYCGLTKIERKYISNFIHNKIAKTKK</sequence>
<reference evidence="7 8" key="1">
    <citation type="submission" date="2012-02" db="EMBL/GenBank/DDBJ databases">
        <title>The Genome Sequence of Bacteroides dorei CL03T12C01.</title>
        <authorList>
            <consortium name="The Broad Institute Genome Sequencing Platform"/>
            <person name="Earl A."/>
            <person name="Ward D."/>
            <person name="Feldgarden M."/>
            <person name="Gevers D."/>
            <person name="Zitomersky N.L."/>
            <person name="Coyne M.J."/>
            <person name="Comstock L.E."/>
            <person name="Young S.K."/>
            <person name="Zeng Q."/>
            <person name="Gargeya S."/>
            <person name="Fitzgerald M."/>
            <person name="Haas B."/>
            <person name="Abouelleil A."/>
            <person name="Alvarado L."/>
            <person name="Arachchi H.M."/>
            <person name="Berlin A."/>
            <person name="Chapman S.B."/>
            <person name="Gearin G."/>
            <person name="Goldberg J."/>
            <person name="Griggs A."/>
            <person name="Gujja S."/>
            <person name="Hansen M."/>
            <person name="Heiman D."/>
            <person name="Howarth C."/>
            <person name="Larimer J."/>
            <person name="Lui A."/>
            <person name="MacDonald P.J.P."/>
            <person name="McCowen C."/>
            <person name="Montmayeur A."/>
            <person name="Murphy C."/>
            <person name="Neiman D."/>
            <person name="Pearson M."/>
            <person name="Priest M."/>
            <person name="Roberts A."/>
            <person name="Saif S."/>
            <person name="Shea T."/>
            <person name="Sisk P."/>
            <person name="Stolte C."/>
            <person name="Sykes S."/>
            <person name="Wortman J."/>
            <person name="Nusbaum C."/>
            <person name="Birren B."/>
        </authorList>
    </citation>
    <scope>NUCLEOTIDE SEQUENCE [LARGE SCALE GENOMIC DNA]</scope>
    <source>
        <strain evidence="7 8">CL03T12C01</strain>
    </source>
</reference>
<gene>
    <name evidence="7" type="ORF">HMPREF1065_00907</name>
</gene>
<feature type="transmembrane region" description="Helical" evidence="6">
    <location>
        <begin position="126"/>
        <end position="146"/>
    </location>
</feature>
<evidence type="ECO:0000256" key="6">
    <source>
        <dbReference type="SAM" id="Phobius"/>
    </source>
</evidence>
<organism evidence="7 8">
    <name type="scientific">Phocaeicola dorei CL03T12C01</name>
    <dbReference type="NCBI Taxonomy" id="997877"/>
    <lineage>
        <taxon>Bacteria</taxon>
        <taxon>Pseudomonadati</taxon>
        <taxon>Bacteroidota</taxon>
        <taxon>Bacteroidia</taxon>
        <taxon>Bacteroidales</taxon>
        <taxon>Bacteroidaceae</taxon>
        <taxon>Phocaeicola</taxon>
    </lineage>
</organism>
<proteinExistence type="predicted"/>
<feature type="transmembrane region" description="Helical" evidence="6">
    <location>
        <begin position="378"/>
        <end position="399"/>
    </location>
</feature>
<feature type="transmembrane region" description="Helical" evidence="6">
    <location>
        <begin position="158"/>
        <end position="181"/>
    </location>
</feature>
<feature type="transmembrane region" description="Helical" evidence="6">
    <location>
        <begin position="16"/>
        <end position="35"/>
    </location>
</feature>
<feature type="transmembrane region" description="Helical" evidence="6">
    <location>
        <begin position="87"/>
        <end position="114"/>
    </location>
</feature>
<dbReference type="AlphaFoldDB" id="I9RDE9"/>
<dbReference type="PATRIC" id="fig|997877.3.peg.945"/>
<evidence type="ECO:0000313" key="7">
    <source>
        <dbReference type="EMBL" id="EIY40661.1"/>
    </source>
</evidence>
<feature type="transmembrane region" description="Helical" evidence="6">
    <location>
        <begin position="437"/>
        <end position="459"/>
    </location>
</feature>
<evidence type="ECO:0000256" key="2">
    <source>
        <dbReference type="ARBA" id="ARBA00022475"/>
    </source>
</evidence>
<accession>I9RDE9</accession>
<keyword evidence="3 6" id="KW-0812">Transmembrane</keyword>
<comment type="subcellular location">
    <subcellularLocation>
        <location evidence="1">Cell membrane</location>
        <topology evidence="1">Multi-pass membrane protein</topology>
    </subcellularLocation>
</comment>
<feature type="transmembrane region" description="Helical" evidence="6">
    <location>
        <begin position="405"/>
        <end position="425"/>
    </location>
</feature>
<evidence type="ECO:0008006" key="9">
    <source>
        <dbReference type="Google" id="ProtNLM"/>
    </source>
</evidence>
<feature type="transmembrane region" description="Helical" evidence="6">
    <location>
        <begin position="314"/>
        <end position="338"/>
    </location>
</feature>
<keyword evidence="2" id="KW-1003">Cell membrane</keyword>
<keyword evidence="5 6" id="KW-0472">Membrane</keyword>
<name>I9RDE9_9BACT</name>
<evidence type="ECO:0000256" key="4">
    <source>
        <dbReference type="ARBA" id="ARBA00022989"/>
    </source>
</evidence>
<keyword evidence="4 6" id="KW-1133">Transmembrane helix</keyword>
<dbReference type="Proteomes" id="UP000004019">
    <property type="component" value="Unassembled WGS sequence"/>
</dbReference>
<comment type="caution">
    <text evidence="7">The sequence shown here is derived from an EMBL/GenBank/DDBJ whole genome shotgun (WGS) entry which is preliminary data.</text>
</comment>
<feature type="transmembrane region" description="Helical" evidence="6">
    <location>
        <begin position="187"/>
        <end position="205"/>
    </location>
</feature>
<dbReference type="EMBL" id="AGXI01000004">
    <property type="protein sequence ID" value="EIY40661.1"/>
    <property type="molecule type" value="Genomic_DNA"/>
</dbReference>
<evidence type="ECO:0000313" key="8">
    <source>
        <dbReference type="Proteomes" id="UP000004019"/>
    </source>
</evidence>
<feature type="transmembrane region" description="Helical" evidence="6">
    <location>
        <begin position="471"/>
        <end position="490"/>
    </location>
</feature>
<dbReference type="GO" id="GO:0005886">
    <property type="term" value="C:plasma membrane"/>
    <property type="evidence" value="ECO:0007669"/>
    <property type="project" value="UniProtKB-SubCell"/>
</dbReference>
<evidence type="ECO:0000256" key="3">
    <source>
        <dbReference type="ARBA" id="ARBA00022692"/>
    </source>
</evidence>
<dbReference type="PANTHER" id="PTHR30250">
    <property type="entry name" value="PST FAMILY PREDICTED COLANIC ACID TRANSPORTER"/>
    <property type="match status" value="1"/>
</dbReference>
<evidence type="ECO:0000256" key="1">
    <source>
        <dbReference type="ARBA" id="ARBA00004651"/>
    </source>
</evidence>
<dbReference type="HOGENOM" id="CLU_040798_1_0_10"/>
<dbReference type="InterPro" id="IPR050833">
    <property type="entry name" value="Poly_Biosynth_Transport"/>
</dbReference>
<feature type="transmembrane region" description="Helical" evidence="6">
    <location>
        <begin position="47"/>
        <end position="67"/>
    </location>
</feature>
<dbReference type="PANTHER" id="PTHR30250:SF26">
    <property type="entry name" value="PSMA PROTEIN"/>
    <property type="match status" value="1"/>
</dbReference>
<evidence type="ECO:0000256" key="5">
    <source>
        <dbReference type="ARBA" id="ARBA00023136"/>
    </source>
</evidence>
<protein>
    <recommendedName>
        <fullName evidence="9">Polysaccharide biosynthesis protein C-terminal domain-containing protein</fullName>
    </recommendedName>
</protein>
<feature type="transmembrane region" description="Helical" evidence="6">
    <location>
        <begin position="344"/>
        <end position="366"/>
    </location>
</feature>